<dbReference type="EMBL" id="AP018933">
    <property type="protein sequence ID" value="BBG29354.1"/>
    <property type="molecule type" value="Genomic_DNA"/>
</dbReference>
<evidence type="ECO:0000313" key="2">
    <source>
        <dbReference type="EMBL" id="BBG29354.1"/>
    </source>
</evidence>
<evidence type="ECO:0000256" key="1">
    <source>
        <dbReference type="SAM" id="MobiDB-lite"/>
    </source>
</evidence>
<dbReference type="GO" id="GO:0016301">
    <property type="term" value="F:kinase activity"/>
    <property type="evidence" value="ECO:0007669"/>
    <property type="project" value="UniProtKB-KW"/>
</dbReference>
<dbReference type="OrthoDB" id="6282430at2"/>
<dbReference type="RefSeq" id="WP_051523743.1">
    <property type="nucleotide sequence ID" value="NZ_AP018933.1"/>
</dbReference>
<sequence length="249" mass="27243">MLTLAVTDTASHHYGTVLTPSISAGTSMAERSSVGGNTPSVDKAENSEHTSFLAQGLSRSAAAMPQGLSDEDLVKWAKTSEDLFMFDLESPQREVFDKEGLDVDAPDAAALAHQATDYLRGRGTNPFKGMSRDQLELISYDESGTFTVNERRAASDESDHQDCVWRKNIVAKSNLLAHQGKGHVNAQHLNMMLIGKNIVGAIFDKRDITRAGPCSEEVEQLTQDINNYFQNLSAIERAEYVVSTKALYS</sequence>
<dbReference type="AlphaFoldDB" id="A0A348HCK2"/>
<name>A0A348HCK2_9GAMM</name>
<keyword evidence="2" id="KW-0808">Transferase</keyword>
<keyword evidence="3" id="KW-1185">Reference proteome</keyword>
<feature type="compositionally biased region" description="Polar residues" evidence="1">
    <location>
        <begin position="28"/>
        <end position="40"/>
    </location>
</feature>
<keyword evidence="2" id="KW-0418">Kinase</keyword>
<accession>A0A348HCK2</accession>
<dbReference type="KEGG" id="zpl:ZBT109_0566"/>
<dbReference type="Proteomes" id="UP000267342">
    <property type="component" value="Chromosome"/>
</dbReference>
<gene>
    <name evidence="2" type="ORF">ZBT109_0566</name>
</gene>
<evidence type="ECO:0000313" key="3">
    <source>
        <dbReference type="Proteomes" id="UP000267342"/>
    </source>
</evidence>
<organism evidence="2 3">
    <name type="scientific">Zymobacter palmae</name>
    <dbReference type="NCBI Taxonomy" id="33074"/>
    <lineage>
        <taxon>Bacteria</taxon>
        <taxon>Pseudomonadati</taxon>
        <taxon>Pseudomonadota</taxon>
        <taxon>Gammaproteobacteria</taxon>
        <taxon>Oceanospirillales</taxon>
        <taxon>Halomonadaceae</taxon>
        <taxon>Zymobacter group</taxon>
        <taxon>Zymobacter</taxon>
    </lineage>
</organism>
<proteinExistence type="predicted"/>
<reference evidence="2 3" key="1">
    <citation type="submission" date="2018-09" db="EMBL/GenBank/DDBJ databases">
        <title>Zymobacter palmae IAM14233 (=T109) whole genome analysis.</title>
        <authorList>
            <person name="Yanase H."/>
        </authorList>
    </citation>
    <scope>NUCLEOTIDE SEQUENCE [LARGE SCALE GENOMIC DNA]</scope>
    <source>
        <strain evidence="2 3">IAM14233</strain>
    </source>
</reference>
<feature type="region of interest" description="Disordered" evidence="1">
    <location>
        <begin position="28"/>
        <end position="50"/>
    </location>
</feature>
<protein>
    <submittedName>
        <fullName evidence="2">Transcriptionalre gulator/sugar kinase</fullName>
    </submittedName>
</protein>